<evidence type="ECO:0000256" key="3">
    <source>
        <dbReference type="ARBA" id="ARBA00023163"/>
    </source>
</evidence>
<evidence type="ECO:0000313" key="5">
    <source>
        <dbReference type="EMBL" id="GAA2006382.1"/>
    </source>
</evidence>
<gene>
    <name evidence="5" type="ORF">GCM10009755_15540</name>
</gene>
<comment type="caution">
    <text evidence="5">The sequence shown here is derived from an EMBL/GenBank/DDBJ whole genome shotgun (WGS) entry which is preliminary data.</text>
</comment>
<evidence type="ECO:0000256" key="2">
    <source>
        <dbReference type="ARBA" id="ARBA00023125"/>
    </source>
</evidence>
<keyword evidence="2" id="KW-0238">DNA-binding</keyword>
<dbReference type="PROSITE" id="PS01124">
    <property type="entry name" value="HTH_ARAC_FAMILY_2"/>
    <property type="match status" value="1"/>
</dbReference>
<dbReference type="InterPro" id="IPR050204">
    <property type="entry name" value="AraC_XylS_family_regulators"/>
</dbReference>
<dbReference type="PANTHER" id="PTHR46796">
    <property type="entry name" value="HTH-TYPE TRANSCRIPTIONAL ACTIVATOR RHAS-RELATED"/>
    <property type="match status" value="1"/>
</dbReference>
<dbReference type="InterPro" id="IPR018060">
    <property type="entry name" value="HTH_AraC"/>
</dbReference>
<reference evidence="6" key="1">
    <citation type="journal article" date="2019" name="Int. J. Syst. Evol. Microbiol.">
        <title>The Global Catalogue of Microorganisms (GCM) 10K type strain sequencing project: providing services to taxonomists for standard genome sequencing and annotation.</title>
        <authorList>
            <consortium name="The Broad Institute Genomics Platform"/>
            <consortium name="The Broad Institute Genome Sequencing Center for Infectious Disease"/>
            <person name="Wu L."/>
            <person name="Ma J."/>
        </authorList>
    </citation>
    <scope>NUCLEOTIDE SEQUENCE [LARGE SCALE GENOMIC DNA]</scope>
    <source>
        <strain evidence="6">JCM 14546</strain>
    </source>
</reference>
<dbReference type="SMART" id="SM00342">
    <property type="entry name" value="HTH_ARAC"/>
    <property type="match status" value="1"/>
</dbReference>
<dbReference type="Pfam" id="PF12833">
    <property type="entry name" value="HTH_18"/>
    <property type="match status" value="1"/>
</dbReference>
<proteinExistence type="predicted"/>
<keyword evidence="6" id="KW-1185">Reference proteome</keyword>
<protein>
    <recommendedName>
        <fullName evidence="4">HTH araC/xylS-type domain-containing protein</fullName>
    </recommendedName>
</protein>
<sequence length="312" mass="35314">MSSIEETAVDDKRASFAPIIARTRSVQRPIAPVAYDCMKLIFVRHGSAILFSEFGEKPVKVGDVIALAANTLCGSEPEDSITVTTLYLDRDYIIDQVFWQHAALLSDRLDAQDFADELYSEPAQILHLGEDRAGLLMPWLDELLALSLNGPSVDRFYRMQALLFAVLDVITPYVKTTAARRSVTQRRAVHPSPPRHREFAPLRAEARQAVELLRREPSERWTLQSIADAVHLSPSQLGRVFVHAYGKTPMTYLVTIRAEHLARLLRETDLPIEEAMRRVGWRSRGHAARMFRQAVGVTPTRYRELSRQKTAV</sequence>
<keyword evidence="3" id="KW-0804">Transcription</keyword>
<evidence type="ECO:0000313" key="6">
    <source>
        <dbReference type="Proteomes" id="UP001500755"/>
    </source>
</evidence>
<dbReference type="SUPFAM" id="SSF46689">
    <property type="entry name" value="Homeodomain-like"/>
    <property type="match status" value="2"/>
</dbReference>
<evidence type="ECO:0000259" key="4">
    <source>
        <dbReference type="PROSITE" id="PS01124"/>
    </source>
</evidence>
<dbReference type="EMBL" id="BAAANO010000013">
    <property type="protein sequence ID" value="GAA2006382.1"/>
    <property type="molecule type" value="Genomic_DNA"/>
</dbReference>
<dbReference type="Gene3D" id="1.10.10.60">
    <property type="entry name" value="Homeodomain-like"/>
    <property type="match status" value="2"/>
</dbReference>
<name>A0ABP5EV23_9MICO</name>
<feature type="domain" description="HTH araC/xylS-type" evidence="4">
    <location>
        <begin position="207"/>
        <end position="305"/>
    </location>
</feature>
<dbReference type="Proteomes" id="UP001500755">
    <property type="component" value="Unassembled WGS sequence"/>
</dbReference>
<evidence type="ECO:0000256" key="1">
    <source>
        <dbReference type="ARBA" id="ARBA00023015"/>
    </source>
</evidence>
<organism evidence="5 6">
    <name type="scientific">Brevibacterium samyangense</name>
    <dbReference type="NCBI Taxonomy" id="366888"/>
    <lineage>
        <taxon>Bacteria</taxon>
        <taxon>Bacillati</taxon>
        <taxon>Actinomycetota</taxon>
        <taxon>Actinomycetes</taxon>
        <taxon>Micrococcales</taxon>
        <taxon>Brevibacteriaceae</taxon>
        <taxon>Brevibacterium</taxon>
    </lineage>
</organism>
<keyword evidence="1" id="KW-0805">Transcription regulation</keyword>
<dbReference type="InterPro" id="IPR009057">
    <property type="entry name" value="Homeodomain-like_sf"/>
</dbReference>
<accession>A0ABP5EV23</accession>